<evidence type="ECO:0000313" key="2">
    <source>
        <dbReference type="EMBL" id="PCI77839.1"/>
    </source>
</evidence>
<feature type="region of interest" description="Disordered" evidence="1">
    <location>
        <begin position="155"/>
        <end position="220"/>
    </location>
</feature>
<dbReference type="PROSITE" id="PS51257">
    <property type="entry name" value="PROKAR_LIPOPROTEIN"/>
    <property type="match status" value="1"/>
</dbReference>
<feature type="region of interest" description="Disordered" evidence="1">
    <location>
        <begin position="33"/>
        <end position="93"/>
    </location>
</feature>
<feature type="compositionally biased region" description="Basic and acidic residues" evidence="1">
    <location>
        <begin position="199"/>
        <end position="209"/>
    </location>
</feature>
<proteinExistence type="predicted"/>
<gene>
    <name evidence="2" type="ORF">COB21_02480</name>
</gene>
<comment type="caution">
    <text evidence="2">The sequence shown here is derived from an EMBL/GenBank/DDBJ whole genome shotgun (WGS) entry which is preliminary data.</text>
</comment>
<organism evidence="2 3">
    <name type="scientific">Aerophobetes bacterium</name>
    <dbReference type="NCBI Taxonomy" id="2030807"/>
    <lineage>
        <taxon>Bacteria</taxon>
        <taxon>Candidatus Aerophobota</taxon>
    </lineage>
</organism>
<evidence type="ECO:0000313" key="3">
    <source>
        <dbReference type="Proteomes" id="UP000218775"/>
    </source>
</evidence>
<evidence type="ECO:0000256" key="1">
    <source>
        <dbReference type="SAM" id="MobiDB-lite"/>
    </source>
</evidence>
<dbReference type="Proteomes" id="UP000218775">
    <property type="component" value="Unassembled WGS sequence"/>
</dbReference>
<feature type="compositionally biased region" description="Polar residues" evidence="1">
    <location>
        <begin position="211"/>
        <end position="220"/>
    </location>
</feature>
<sequence>MESRARKKEGRREMNKWVVALLVVTAGACGYAEDSSNVSRCDNNYSSNNSQGYGYGYERRSEQDQGSNQRSPSPYSSKKRTPSYNSPHQNSGHLTAQEAKFANWLSPLHRRVFTEMFTPMMRSSAMQLASFRFYDMEGPAGSISPDQSVELVMSKSRRPIERNRPSPKSPYQGQEAYRSYAPTQREGGRRSYSNPNARSNKEENSDRSHGQTRVSPYSNN</sequence>
<dbReference type="AlphaFoldDB" id="A0A2A4X6U2"/>
<feature type="compositionally biased region" description="Low complexity" evidence="1">
    <location>
        <begin position="43"/>
        <end position="52"/>
    </location>
</feature>
<name>A0A2A4X6U2_UNCAE</name>
<accession>A0A2A4X6U2</accession>
<reference evidence="3" key="1">
    <citation type="submission" date="2017-08" db="EMBL/GenBank/DDBJ databases">
        <title>A dynamic microbial community with high functional redundancy inhabits the cold, oxic subseafloor aquifer.</title>
        <authorList>
            <person name="Tully B.J."/>
            <person name="Wheat C.G."/>
            <person name="Glazer B.T."/>
            <person name="Huber J.A."/>
        </authorList>
    </citation>
    <scope>NUCLEOTIDE SEQUENCE [LARGE SCALE GENOMIC DNA]</scope>
</reference>
<protein>
    <submittedName>
        <fullName evidence="2">Uncharacterized protein</fullName>
    </submittedName>
</protein>
<feature type="compositionally biased region" description="Polar residues" evidence="1">
    <location>
        <begin position="64"/>
        <end position="93"/>
    </location>
</feature>
<dbReference type="EMBL" id="NVUK01000012">
    <property type="protein sequence ID" value="PCI77839.1"/>
    <property type="molecule type" value="Genomic_DNA"/>
</dbReference>